<reference evidence="4" key="1">
    <citation type="submission" date="2017-02" db="UniProtKB">
        <authorList>
            <consortium name="WormBaseParasite"/>
        </authorList>
    </citation>
    <scope>IDENTIFICATION</scope>
</reference>
<keyword evidence="3" id="KW-1185">Reference proteome</keyword>
<evidence type="ECO:0000313" key="3">
    <source>
        <dbReference type="Proteomes" id="UP000274131"/>
    </source>
</evidence>
<evidence type="ECO:0000256" key="1">
    <source>
        <dbReference type="SAM" id="SignalP"/>
    </source>
</evidence>
<dbReference type="WBParaSite" id="EVEC_0000262301-mRNA-1">
    <property type="protein sequence ID" value="EVEC_0000262301-mRNA-1"/>
    <property type="gene ID" value="EVEC_0000262301"/>
</dbReference>
<reference evidence="2 3" key="2">
    <citation type="submission" date="2018-10" db="EMBL/GenBank/DDBJ databases">
        <authorList>
            <consortium name="Pathogen Informatics"/>
        </authorList>
    </citation>
    <scope>NUCLEOTIDE SEQUENCE [LARGE SCALE GENOMIC DNA]</scope>
</reference>
<feature type="signal peptide" evidence="1">
    <location>
        <begin position="1"/>
        <end position="20"/>
    </location>
</feature>
<accession>A0A0N4UYH0</accession>
<dbReference type="OrthoDB" id="5870726at2759"/>
<proteinExistence type="predicted"/>
<name>A0A0N4UYH0_ENTVE</name>
<evidence type="ECO:0000313" key="2">
    <source>
        <dbReference type="EMBL" id="VDD87188.1"/>
    </source>
</evidence>
<evidence type="ECO:0000313" key="4">
    <source>
        <dbReference type="WBParaSite" id="EVEC_0000262301-mRNA-1"/>
    </source>
</evidence>
<gene>
    <name evidence="2" type="ORF">EVEC_LOCUS2331</name>
</gene>
<dbReference type="Proteomes" id="UP000274131">
    <property type="component" value="Unassembled WGS sequence"/>
</dbReference>
<protein>
    <submittedName>
        <fullName evidence="2 4">Uncharacterized protein</fullName>
    </submittedName>
</protein>
<dbReference type="AlphaFoldDB" id="A0A0N4UYH0"/>
<feature type="chain" id="PRO_5043122511" evidence="1">
    <location>
        <begin position="21"/>
        <end position="169"/>
    </location>
</feature>
<organism evidence="4">
    <name type="scientific">Enterobius vermicularis</name>
    <name type="common">Human pinworm</name>
    <dbReference type="NCBI Taxonomy" id="51028"/>
    <lineage>
        <taxon>Eukaryota</taxon>
        <taxon>Metazoa</taxon>
        <taxon>Ecdysozoa</taxon>
        <taxon>Nematoda</taxon>
        <taxon>Chromadorea</taxon>
        <taxon>Rhabditida</taxon>
        <taxon>Spirurina</taxon>
        <taxon>Oxyuridomorpha</taxon>
        <taxon>Oxyuroidea</taxon>
        <taxon>Oxyuridae</taxon>
        <taxon>Enterobius</taxon>
    </lineage>
</organism>
<sequence>MIFILWTVIVLGHFLTFISAQDVLFPHGYFDMRNLKAKDAIYLHLLALSSIEYGGITEEELQKEIEETGLFPKGFLKTTTTQIPQLFSEIPSIHSSTTGSDFGFIEQETVVTTPKTPFRRLRDGKFCFRFCSFICCSDNGLFFTIKTQLLFPSPFSLKSLVLFSHKAEI</sequence>
<dbReference type="EMBL" id="UXUI01007360">
    <property type="protein sequence ID" value="VDD87188.1"/>
    <property type="molecule type" value="Genomic_DNA"/>
</dbReference>
<keyword evidence="1" id="KW-0732">Signal</keyword>